<keyword evidence="1" id="KW-0812">Transmembrane</keyword>
<gene>
    <name evidence="3" type="ORF">R5W23_002866</name>
</gene>
<evidence type="ECO:0000313" key="3">
    <source>
        <dbReference type="EMBL" id="MDY3561588.1"/>
    </source>
</evidence>
<evidence type="ECO:0000256" key="2">
    <source>
        <dbReference type="SAM" id="SignalP"/>
    </source>
</evidence>
<keyword evidence="2" id="KW-0732">Signal</keyword>
<dbReference type="Proteomes" id="UP001272242">
    <property type="component" value="Unassembled WGS sequence"/>
</dbReference>
<dbReference type="EMBL" id="JAXBLV010000197">
    <property type="protein sequence ID" value="MDY3561588.1"/>
    <property type="molecule type" value="Genomic_DNA"/>
</dbReference>
<name>A0ABU5F1X8_9BACT</name>
<proteinExistence type="predicted"/>
<sequence length="330" mass="35383">MAIPMRLLAFFSALSIMASPAGRAAANESGDLKGALIDRAGGWRDLKDAGPAHLVYAATDTFKGKVIRRQDIVYRRGAGARVVVEAEKTMPAASGARKVYGMNPDYSFVVARGGSGKAWSLQGLGKTADGEMQRVLADQYVYVIEPWRVFLDVGLPEAIAAAGTEIVSVVDDAPSQGLTKVTLTTPAVEAAGPGVRNTYSVVFDRNNRWMIREIASRPDTGPGKPRLKNVTTFEYTRPAGYAIPVVSLFKSESRSDDGKFFDLLTYELVEARPADGIGEAPFRLSHYNLPEPSPPPPSPSSGGGRLGAWVYFLAGSLGIGAVGLFFLRRK</sequence>
<evidence type="ECO:0000256" key="1">
    <source>
        <dbReference type="SAM" id="Phobius"/>
    </source>
</evidence>
<reference evidence="4" key="1">
    <citation type="journal article" date="2023" name="Mar. Drugs">
        <title>Gemmata algarum, a Novel Planctomycete Isolated from an Algal Mat, Displays Antimicrobial Activity.</title>
        <authorList>
            <person name="Kumar G."/>
            <person name="Kallscheuer N."/>
            <person name="Kashif M."/>
            <person name="Ahamad S."/>
            <person name="Jagadeeshwari U."/>
            <person name="Pannikurungottu S."/>
            <person name="Haufschild T."/>
            <person name="Kabuu M."/>
            <person name="Sasikala C."/>
            <person name="Jogler C."/>
            <person name="Ramana C."/>
        </authorList>
    </citation>
    <scope>NUCLEOTIDE SEQUENCE [LARGE SCALE GENOMIC DNA]</scope>
    <source>
        <strain evidence="4">JC673</strain>
    </source>
</reference>
<comment type="caution">
    <text evidence="3">The sequence shown here is derived from an EMBL/GenBank/DDBJ whole genome shotgun (WGS) entry which is preliminary data.</text>
</comment>
<protein>
    <submittedName>
        <fullName evidence="3">Uncharacterized protein</fullName>
    </submittedName>
</protein>
<feature type="signal peptide" evidence="2">
    <location>
        <begin position="1"/>
        <end position="24"/>
    </location>
</feature>
<accession>A0ABU5F1X8</accession>
<keyword evidence="1" id="KW-1133">Transmembrane helix</keyword>
<evidence type="ECO:0000313" key="4">
    <source>
        <dbReference type="Proteomes" id="UP001272242"/>
    </source>
</evidence>
<keyword evidence="1" id="KW-0472">Membrane</keyword>
<feature type="transmembrane region" description="Helical" evidence="1">
    <location>
        <begin position="306"/>
        <end position="327"/>
    </location>
</feature>
<keyword evidence="4" id="KW-1185">Reference proteome</keyword>
<feature type="chain" id="PRO_5047298481" evidence="2">
    <location>
        <begin position="25"/>
        <end position="330"/>
    </location>
</feature>
<dbReference type="RefSeq" id="WP_320687972.1">
    <property type="nucleotide sequence ID" value="NZ_JAXBLV010000197.1"/>
</dbReference>
<organism evidence="3 4">
    <name type="scientific">Gemmata algarum</name>
    <dbReference type="NCBI Taxonomy" id="2975278"/>
    <lineage>
        <taxon>Bacteria</taxon>
        <taxon>Pseudomonadati</taxon>
        <taxon>Planctomycetota</taxon>
        <taxon>Planctomycetia</taxon>
        <taxon>Gemmatales</taxon>
        <taxon>Gemmataceae</taxon>
        <taxon>Gemmata</taxon>
    </lineage>
</organism>